<keyword evidence="1" id="KW-1133">Transmembrane helix</keyword>
<dbReference type="EMBL" id="CP130318">
    <property type="protein sequence ID" value="WNQ10457.1"/>
    <property type="molecule type" value="Genomic_DNA"/>
</dbReference>
<dbReference type="AlphaFoldDB" id="A0AA96LF34"/>
<reference evidence="2 3" key="1">
    <citation type="submission" date="2022-02" db="EMBL/GenBank/DDBJ databases">
        <title>Paenibacillus sp. MBLB1776 Whole Genome Shotgun Sequencing.</title>
        <authorList>
            <person name="Hwang C.Y."/>
            <person name="Cho E.-S."/>
            <person name="Seo M.-J."/>
        </authorList>
    </citation>
    <scope>NUCLEOTIDE SEQUENCE [LARGE SCALE GENOMIC DNA]</scope>
    <source>
        <strain evidence="2 3">MBLB1776</strain>
    </source>
</reference>
<feature type="transmembrane region" description="Helical" evidence="1">
    <location>
        <begin position="6"/>
        <end position="24"/>
    </location>
</feature>
<feature type="transmembrane region" description="Helical" evidence="1">
    <location>
        <begin position="36"/>
        <end position="55"/>
    </location>
</feature>
<proteinExistence type="predicted"/>
<evidence type="ECO:0000313" key="2">
    <source>
        <dbReference type="EMBL" id="WNQ10457.1"/>
    </source>
</evidence>
<evidence type="ECO:0000313" key="3">
    <source>
        <dbReference type="Proteomes" id="UP001305702"/>
    </source>
</evidence>
<name>A0AA96LF34_9BACL</name>
<dbReference type="RefSeq" id="WP_315604231.1">
    <property type="nucleotide sequence ID" value="NZ_CP130318.1"/>
</dbReference>
<dbReference type="KEGG" id="paun:MJA45_23010"/>
<accession>A0AA96LF34</accession>
<protein>
    <submittedName>
        <fullName evidence="2">Uncharacterized protein</fullName>
    </submittedName>
</protein>
<organism evidence="2 3">
    <name type="scientific">Paenibacillus aurantius</name>
    <dbReference type="NCBI Taxonomy" id="2918900"/>
    <lineage>
        <taxon>Bacteria</taxon>
        <taxon>Bacillati</taxon>
        <taxon>Bacillota</taxon>
        <taxon>Bacilli</taxon>
        <taxon>Bacillales</taxon>
        <taxon>Paenibacillaceae</taxon>
        <taxon>Paenibacillus</taxon>
    </lineage>
</organism>
<gene>
    <name evidence="2" type="ORF">MJA45_23010</name>
</gene>
<sequence length="86" mass="9885">MSPIFLFAFVVIFVYYLLRDLMILRGGNKRKINLPLYLTINGITIVLLVSLFLHVRPPMPTRWLNQLLGPTGESIVGGYQREKSNH</sequence>
<evidence type="ECO:0000256" key="1">
    <source>
        <dbReference type="SAM" id="Phobius"/>
    </source>
</evidence>
<dbReference type="Proteomes" id="UP001305702">
    <property type="component" value="Chromosome"/>
</dbReference>
<keyword evidence="1" id="KW-0472">Membrane</keyword>
<keyword evidence="3" id="KW-1185">Reference proteome</keyword>
<keyword evidence="1" id="KW-0812">Transmembrane</keyword>